<dbReference type="InterPro" id="IPR012337">
    <property type="entry name" value="RNaseH-like_sf"/>
</dbReference>
<keyword evidence="2" id="KW-1185">Reference proteome</keyword>
<dbReference type="SUPFAM" id="SSF53098">
    <property type="entry name" value="Ribonuclease H-like"/>
    <property type="match status" value="1"/>
</dbReference>
<dbReference type="EMBL" id="CP063845">
    <property type="protein sequence ID" value="UFP92798.1"/>
    <property type="molecule type" value="Genomic_DNA"/>
</dbReference>
<accession>A0ABY3PGS1</accession>
<evidence type="ECO:0000313" key="1">
    <source>
        <dbReference type="EMBL" id="UFP92798.1"/>
    </source>
</evidence>
<dbReference type="RefSeq" id="WP_230839792.1">
    <property type="nucleotide sequence ID" value="NZ_CP063845.1"/>
</dbReference>
<proteinExistence type="predicted"/>
<evidence type="ECO:0000313" key="2">
    <source>
        <dbReference type="Proteomes" id="UP001054846"/>
    </source>
</evidence>
<protein>
    <submittedName>
        <fullName evidence="1">Transposase</fullName>
    </submittedName>
</protein>
<name>A0ABY3PGS1_9CYAN</name>
<gene>
    <name evidence="1" type="ORF">ISF26_13265</name>
</gene>
<dbReference type="Proteomes" id="UP001054846">
    <property type="component" value="Chromosome"/>
</dbReference>
<organism evidence="1 2">
    <name type="scientific">Gloeobacter morelensis MG652769</name>
    <dbReference type="NCBI Taxonomy" id="2781736"/>
    <lineage>
        <taxon>Bacteria</taxon>
        <taxon>Bacillati</taxon>
        <taxon>Cyanobacteriota</taxon>
        <taxon>Cyanophyceae</taxon>
        <taxon>Gloeobacterales</taxon>
        <taxon>Gloeobacteraceae</taxon>
        <taxon>Gloeobacter</taxon>
        <taxon>Gloeobacter morelensis</taxon>
    </lineage>
</organism>
<reference evidence="1 2" key="1">
    <citation type="journal article" date="2021" name="Genome Biol. Evol.">
        <title>Complete Genome Sequencing of a Novel Gloeobacter Species from a Waterfall Cave in Mexico.</title>
        <authorList>
            <person name="Saw J.H."/>
            <person name="Cardona T."/>
            <person name="Montejano G."/>
        </authorList>
    </citation>
    <scope>NUCLEOTIDE SEQUENCE [LARGE SCALE GENOMIC DNA]</scope>
    <source>
        <strain evidence="1">MG652769</strain>
    </source>
</reference>
<sequence length="307" mass="34987">MIRAALSTWGSHPLYLALDTSVLWEQFCLVQVAVLFGGRAVPLAWRVMRHASASVGLEDYRLLLNQAARRLPEGVKLLLLADRGFVDLALIRHLKYLGWHWRLRLKAGLWIHPPGGGSFRLGSVAIPPQQVQLWPSVRVGKERYGKVHLVMAHPERGKERWYVLSDEPVSLQTLWEYGLRFQTEQQFKDNKSGCLKLEDCRIRQVKALSRLYLVVALAELYGVSQGAAVVELGERSRVDAHWFGGMSYRKIGIKWVKRSLGERLPLQEVVRLSGAPDPTPAMSSRRQCRQRLEQIEFGPIVERRQVA</sequence>